<evidence type="ECO:0000313" key="2">
    <source>
        <dbReference type="EMBL" id="MEC0485703.1"/>
    </source>
</evidence>
<dbReference type="AlphaFoldDB" id="A0A0J6H3Q0"/>
<dbReference type="OrthoDB" id="9792989at2"/>
<dbReference type="EMBL" id="LECW02000005">
    <property type="protein sequence ID" value="KRT94626.1"/>
    <property type="molecule type" value="Genomic_DNA"/>
</dbReference>
<comment type="caution">
    <text evidence="1">The sequence shown here is derived from an EMBL/GenBank/DDBJ whole genome shotgun (WGS) entry which is preliminary data.</text>
</comment>
<dbReference type="GO" id="GO:0032259">
    <property type="term" value="P:methylation"/>
    <property type="evidence" value="ECO:0007669"/>
    <property type="project" value="UniProtKB-KW"/>
</dbReference>
<dbReference type="Gene3D" id="3.40.50.150">
    <property type="entry name" value="Vaccinia Virus protein VP39"/>
    <property type="match status" value="1"/>
</dbReference>
<keyword evidence="4" id="KW-1185">Reference proteome</keyword>
<keyword evidence="1" id="KW-0808">Transferase</keyword>
<dbReference type="Pfam" id="PF06962">
    <property type="entry name" value="rRNA_methylase"/>
    <property type="match status" value="1"/>
</dbReference>
<accession>A0A0J6EEF2</accession>
<accession>A0A0J6H3Q0</accession>
<dbReference type="PANTHER" id="PTHR35276:SF1">
    <property type="entry name" value="TRNA (MNM(5)S(2)U34)-METHYLTRANSFERASE, CHLOROPLASTIC"/>
    <property type="match status" value="1"/>
</dbReference>
<organism evidence="1 3">
    <name type="scientific">Bacillus glycinifermentans</name>
    <dbReference type="NCBI Taxonomy" id="1664069"/>
    <lineage>
        <taxon>Bacteria</taxon>
        <taxon>Bacillati</taxon>
        <taxon>Bacillota</taxon>
        <taxon>Bacilli</taxon>
        <taxon>Bacillales</taxon>
        <taxon>Bacillaceae</taxon>
        <taxon>Bacillus</taxon>
    </lineage>
</organism>
<proteinExistence type="predicted"/>
<dbReference type="STRING" id="1664069.BGLY_3592"/>
<reference evidence="2 4" key="3">
    <citation type="submission" date="2023-03" db="EMBL/GenBank/DDBJ databases">
        <title>Agriculturally important microbes genome sequencing.</title>
        <authorList>
            <person name="Dunlap C."/>
        </authorList>
    </citation>
    <scope>NUCLEOTIDE SEQUENCE [LARGE SCALE GENOMIC DNA]</scope>
    <source>
        <strain evidence="2 4">CBP-3203</strain>
    </source>
</reference>
<dbReference type="PANTHER" id="PTHR35276">
    <property type="entry name" value="S-ADENOSYL-L-METHIONINE-DEPENDENT METHYLTRANSFERASES SUPERFAMILY PROTEIN"/>
    <property type="match status" value="1"/>
</dbReference>
<sequence length="194" mass="21263">MKLKKILPYAKELLKTAAGEGDIVIDATMGNGHDTFFLAGLVGESGHVYAFDIQEAALLNTAERLGNEYQDRVTLIQKSHDELISSLPDDVSGKVSAAVFNLGYLPGGDKSVTTKSESTIASIKQLLNILKDEGLIVLVVYHGHPEGKREKDALLEFCASLDQDTARVLCYEYLNQRNDPPFIIAIEKKEAVQK</sequence>
<evidence type="ECO:0000313" key="3">
    <source>
        <dbReference type="Proteomes" id="UP000036168"/>
    </source>
</evidence>
<name>A0A0J6H3Q0_9BACI</name>
<reference evidence="1 3" key="1">
    <citation type="journal article" date="2015" name="Int. J. Syst. Evol. Microbiol.">
        <title>Bacillus glycinifermentans sp. nov., isolated from fermented soybean paste.</title>
        <authorList>
            <person name="Kim S.J."/>
            <person name="Dunlap C.A."/>
            <person name="Kwon S.W."/>
            <person name="Rooney A.P."/>
        </authorList>
    </citation>
    <scope>NUCLEOTIDE SEQUENCE [LARGE SCALE GENOMIC DNA]</scope>
    <source>
        <strain evidence="1 3">GO-13</strain>
    </source>
</reference>
<keyword evidence="1" id="KW-0489">Methyltransferase</keyword>
<protein>
    <submittedName>
        <fullName evidence="2">Class I SAM-dependent methyltransferase</fullName>
    </submittedName>
    <submittedName>
        <fullName evidence="1">rRNA methyltransferase</fullName>
    </submittedName>
</protein>
<gene>
    <name evidence="1" type="ORF">AB447_213275</name>
    <name evidence="2" type="ORF">P8828_12740</name>
</gene>
<dbReference type="SUPFAM" id="SSF53335">
    <property type="entry name" value="S-adenosyl-L-methionine-dependent methyltransferases"/>
    <property type="match status" value="1"/>
</dbReference>
<dbReference type="Proteomes" id="UP001341297">
    <property type="component" value="Unassembled WGS sequence"/>
</dbReference>
<reference evidence="1" key="2">
    <citation type="submission" date="2015-10" db="EMBL/GenBank/DDBJ databases">
        <authorList>
            <person name="Gilbert D.G."/>
        </authorList>
    </citation>
    <scope>NUCLEOTIDE SEQUENCE</scope>
    <source>
        <strain evidence="1">GO-13</strain>
    </source>
</reference>
<dbReference type="PATRIC" id="fig|1664069.3.peg.490"/>
<evidence type="ECO:0000313" key="4">
    <source>
        <dbReference type="Proteomes" id="UP001341297"/>
    </source>
</evidence>
<evidence type="ECO:0000313" key="1">
    <source>
        <dbReference type="EMBL" id="KRT94626.1"/>
    </source>
</evidence>
<dbReference type="EMBL" id="JARRTL010000010">
    <property type="protein sequence ID" value="MEC0485703.1"/>
    <property type="molecule type" value="Genomic_DNA"/>
</dbReference>
<dbReference type="InterPro" id="IPR029063">
    <property type="entry name" value="SAM-dependent_MTases_sf"/>
</dbReference>
<dbReference type="Proteomes" id="UP000036168">
    <property type="component" value="Unassembled WGS sequence"/>
</dbReference>
<dbReference type="GO" id="GO:0008168">
    <property type="term" value="F:methyltransferase activity"/>
    <property type="evidence" value="ECO:0007669"/>
    <property type="project" value="UniProtKB-KW"/>
</dbReference>
<dbReference type="RefSeq" id="WP_048355260.1">
    <property type="nucleotide sequence ID" value="NZ_CP023481.1"/>
</dbReference>
<dbReference type="InterPro" id="IPR010719">
    <property type="entry name" value="MnmM_MeTrfase"/>
</dbReference>